<gene>
    <name evidence="4" type="ORF">SAMN05421647_11462</name>
</gene>
<dbReference type="EMBL" id="FTMN01000014">
    <property type="protein sequence ID" value="SIR02520.1"/>
    <property type="molecule type" value="Genomic_DNA"/>
</dbReference>
<evidence type="ECO:0000259" key="2">
    <source>
        <dbReference type="Pfam" id="PF05598"/>
    </source>
</evidence>
<dbReference type="InterPro" id="IPR025668">
    <property type="entry name" value="Tnp_DDE_dom"/>
</dbReference>
<dbReference type="PANTHER" id="PTHR33408">
    <property type="entry name" value="TRANSPOSASE"/>
    <property type="match status" value="1"/>
</dbReference>
<dbReference type="Pfam" id="PF05598">
    <property type="entry name" value="DUF772"/>
    <property type="match status" value="1"/>
</dbReference>
<protein>
    <submittedName>
        <fullName evidence="4">Transposase DDE domain-containing protein</fullName>
    </submittedName>
</protein>
<organism evidence="4 5">
    <name type="scientific">Marinobacterium stanieri</name>
    <dbReference type="NCBI Taxonomy" id="49186"/>
    <lineage>
        <taxon>Bacteria</taxon>
        <taxon>Pseudomonadati</taxon>
        <taxon>Pseudomonadota</taxon>
        <taxon>Gammaproteobacteria</taxon>
        <taxon>Oceanospirillales</taxon>
        <taxon>Oceanospirillaceae</taxon>
        <taxon>Marinobacterium</taxon>
    </lineage>
</organism>
<feature type="domain" description="Transposase InsH N-terminal" evidence="2">
    <location>
        <begin position="2"/>
        <end position="88"/>
    </location>
</feature>
<evidence type="ECO:0000313" key="4">
    <source>
        <dbReference type="EMBL" id="SIR02520.1"/>
    </source>
</evidence>
<feature type="region of interest" description="Disordered" evidence="1">
    <location>
        <begin position="160"/>
        <end position="192"/>
    </location>
</feature>
<reference evidence="4 5" key="1">
    <citation type="submission" date="2017-01" db="EMBL/GenBank/DDBJ databases">
        <authorList>
            <person name="Mah S.A."/>
            <person name="Swanson W.J."/>
            <person name="Moy G.W."/>
            <person name="Vacquier V.D."/>
        </authorList>
    </citation>
    <scope>NUCLEOTIDE SEQUENCE [LARGE SCALE GENOMIC DNA]</scope>
    <source>
        <strain evidence="4 5">DSM 7027</strain>
    </source>
</reference>
<dbReference type="InterPro" id="IPR008490">
    <property type="entry name" value="Transposase_InsH_N"/>
</dbReference>
<dbReference type="Pfam" id="PF13751">
    <property type="entry name" value="DDE_Tnp_1_6"/>
    <property type="match status" value="1"/>
</dbReference>
<feature type="domain" description="Transposase DDE" evidence="3">
    <location>
        <begin position="269"/>
        <end position="387"/>
    </location>
</feature>
<evidence type="ECO:0000259" key="3">
    <source>
        <dbReference type="Pfam" id="PF13751"/>
    </source>
</evidence>
<keyword evidence="5" id="KW-1185">Reference proteome</keyword>
<evidence type="ECO:0000313" key="5">
    <source>
        <dbReference type="Proteomes" id="UP000186895"/>
    </source>
</evidence>
<dbReference type="AlphaFoldDB" id="A0A1N6XJR2"/>
<name>A0A1N6XJR2_9GAMM</name>
<dbReference type="PANTHER" id="PTHR33408:SF2">
    <property type="entry name" value="TRANSPOSASE DDE DOMAIN-CONTAINING PROTEIN"/>
    <property type="match status" value="1"/>
</dbReference>
<sequence>MLCKIDKAIDFSFIHDLVKDLYCNDNGRPALDPTLLFKLLFLGYLYGVRSERQLIRDVQINVAYRWFLGLNLTDKVPDASTLSQNRRRRFNASEVYQQIFDEIVLQAMCKKLVSGKTLYTDSTHLKANANKNKNKWIKVRAASSSRDYLDALDQAVEEDRLAHGKNPLSPRSSEPETREIKQSTTDPDSGYMVRDGKPKGFFYLDRQAERFGFAIRSVGLDAGYFTAGICKGLEERQIYGVIGYRRPTHRKGYFYKREYHYDAEQDRYTCPEGAVLIYKTTDRKGYRHYRSDPDRCLSCPQRERCTRNAKREKTLTRHVWEDSKERIGQHCLSSGGQLIYQRRKETVERSFADAKELHGYRYARFRVLERMKGQCLLAAAAQNIKKIALLTV</sequence>
<proteinExistence type="predicted"/>
<dbReference type="Proteomes" id="UP000186895">
    <property type="component" value="Unassembled WGS sequence"/>
</dbReference>
<evidence type="ECO:0000256" key="1">
    <source>
        <dbReference type="SAM" id="MobiDB-lite"/>
    </source>
</evidence>
<dbReference type="STRING" id="49186.SAMN05421647_11462"/>
<accession>A0A1N6XJR2</accession>